<dbReference type="Proteomes" id="UP000216024">
    <property type="component" value="Unassembled WGS sequence"/>
</dbReference>
<dbReference type="Pfam" id="PF17853">
    <property type="entry name" value="GGDEF_2"/>
    <property type="match status" value="1"/>
</dbReference>
<comment type="similarity">
    <text evidence="1">Belongs to the CdaR family.</text>
</comment>
<feature type="domain" description="PucR C-terminal helix-turn-helix" evidence="3">
    <location>
        <begin position="486"/>
        <end position="544"/>
    </location>
</feature>
<dbReference type="Pfam" id="PF13556">
    <property type="entry name" value="HTH_30"/>
    <property type="match status" value="1"/>
</dbReference>
<accession>A0A267MD63</accession>
<evidence type="ECO:0000259" key="3">
    <source>
        <dbReference type="Pfam" id="PF13556"/>
    </source>
</evidence>
<evidence type="ECO:0000256" key="1">
    <source>
        <dbReference type="ARBA" id="ARBA00006754"/>
    </source>
</evidence>
<evidence type="ECO:0008006" key="7">
    <source>
        <dbReference type="Google" id="ProtNLM"/>
    </source>
</evidence>
<dbReference type="OrthoDB" id="143422at2"/>
<dbReference type="PANTHER" id="PTHR33744">
    <property type="entry name" value="CARBOHYDRATE DIACID REGULATOR"/>
    <property type="match status" value="1"/>
</dbReference>
<feature type="domain" description="Purine catabolism PurC-like" evidence="2">
    <location>
        <begin position="11"/>
        <end position="130"/>
    </location>
</feature>
<comment type="caution">
    <text evidence="5">The sequence shown here is derived from an EMBL/GenBank/DDBJ whole genome shotgun (WGS) entry which is preliminary data.</text>
</comment>
<keyword evidence="6" id="KW-1185">Reference proteome</keyword>
<evidence type="ECO:0000259" key="4">
    <source>
        <dbReference type="Pfam" id="PF17853"/>
    </source>
</evidence>
<dbReference type="RefSeq" id="WP_095135367.1">
    <property type="nucleotide sequence ID" value="NZ_NIBG01000026.1"/>
</dbReference>
<dbReference type="PANTHER" id="PTHR33744:SF1">
    <property type="entry name" value="DNA-BINDING TRANSCRIPTIONAL ACTIVATOR ADER"/>
    <property type="match status" value="1"/>
</dbReference>
<dbReference type="InterPro" id="IPR042070">
    <property type="entry name" value="PucR_C-HTH_sf"/>
</dbReference>
<evidence type="ECO:0000313" key="6">
    <source>
        <dbReference type="Proteomes" id="UP000216024"/>
    </source>
</evidence>
<dbReference type="Gene3D" id="1.10.10.2840">
    <property type="entry name" value="PucR C-terminal helix-turn-helix domain"/>
    <property type="match status" value="1"/>
</dbReference>
<dbReference type="EMBL" id="NIBG01000026">
    <property type="protein sequence ID" value="PAB57397.1"/>
    <property type="molecule type" value="Genomic_DNA"/>
</dbReference>
<dbReference type="AlphaFoldDB" id="A0A267MD63"/>
<dbReference type="InterPro" id="IPR041522">
    <property type="entry name" value="CdaR_GGDEF"/>
</dbReference>
<dbReference type="InterPro" id="IPR025736">
    <property type="entry name" value="PucR_C-HTH_dom"/>
</dbReference>
<evidence type="ECO:0000313" key="5">
    <source>
        <dbReference type="EMBL" id="PAB57397.1"/>
    </source>
</evidence>
<evidence type="ECO:0000259" key="2">
    <source>
        <dbReference type="Pfam" id="PF07905"/>
    </source>
</evidence>
<dbReference type="InterPro" id="IPR012914">
    <property type="entry name" value="PucR_dom"/>
</dbReference>
<reference evidence="5 6" key="1">
    <citation type="submission" date="2017-06" db="EMBL/GenBank/DDBJ databases">
        <title>Draft genome sequence of anaerobic fermentative bacterium Anaeromicrobium sediminis DY2726D isolated from West Pacific Ocean sediments.</title>
        <authorList>
            <person name="Zeng X."/>
        </authorList>
    </citation>
    <scope>NUCLEOTIDE SEQUENCE [LARGE SCALE GENOMIC DNA]</scope>
    <source>
        <strain evidence="5 6">DY2726D</strain>
    </source>
</reference>
<name>A0A267MD63_9FIRM</name>
<gene>
    <name evidence="5" type="ORF">CCE28_19065</name>
</gene>
<organism evidence="5 6">
    <name type="scientific">Anaeromicrobium sediminis</name>
    <dbReference type="NCBI Taxonomy" id="1478221"/>
    <lineage>
        <taxon>Bacteria</taxon>
        <taxon>Bacillati</taxon>
        <taxon>Bacillota</taxon>
        <taxon>Clostridia</taxon>
        <taxon>Peptostreptococcales</taxon>
        <taxon>Thermotaleaceae</taxon>
        <taxon>Anaeromicrobium</taxon>
    </lineage>
</organism>
<proteinExistence type="inferred from homology"/>
<dbReference type="InterPro" id="IPR051448">
    <property type="entry name" value="CdaR-like_regulators"/>
</dbReference>
<sequence>MKNNFGITIEELLKLNILKDAKVISGQMGLNRRVTKINVMEVPDIIDWVGEGEFILTTAYSVKDNMKELKNLITKFNKKGLAGIGIKTKRYIKEIPKSIINISEQLSFPIVEIPQNISYPDIMTPALTEIINHQSNALGKIEEINNKIMNLMIEGGTLKEIGQVLHENIHNTMAIKENIFRNVICFGNCGEFKDTLEKVDYGKEKMKVLNEEGITLYYENFNIKSKMVSRIRIPIYAKGVNYGDLFIWEDYKKLNSLDFSIIKSCTPLIALDLMKKLSVFEIESKHKIEFFDDLLSNDEFSHRKALNKGYVFGFDEKLSYATIVIDLNEKIKMRITPNNVDFLKHLNNKVLGIVERLRKSVKDTILYGDKSDKIIILFGCKENDYSKKKLLNFCEEIVAHGKLEDLHKNFSIGIGRFYENSRELYKSYREALKSSKKAINKTIVHYDDLGIYRILSYEELKGELSEFYKEMLEPLVTYDKEKNSQLVDTLEEYFKCKGNLKRMSENMYTHYNTVIYRMQRIKEITDVDFEDYNNILNMQIALKVYEMNREI</sequence>
<dbReference type="Pfam" id="PF07905">
    <property type="entry name" value="PucR"/>
    <property type="match status" value="1"/>
</dbReference>
<feature type="domain" description="CdaR GGDEF-like" evidence="4">
    <location>
        <begin position="304"/>
        <end position="433"/>
    </location>
</feature>
<protein>
    <recommendedName>
        <fullName evidence="7">GGDEF domain-containing protein</fullName>
    </recommendedName>
</protein>